<feature type="region of interest" description="Disordered" evidence="3">
    <location>
        <begin position="963"/>
        <end position="1006"/>
    </location>
</feature>
<feature type="region of interest" description="Disordered" evidence="3">
    <location>
        <begin position="344"/>
        <end position="386"/>
    </location>
</feature>
<dbReference type="GeneTree" id="ENSGT00940000177833"/>
<dbReference type="PANTHER" id="PTHR15919">
    <property type="entry name" value="DAPPER-RELATED"/>
    <property type="match status" value="1"/>
</dbReference>
<accession>A0A8C5AQZ5</accession>
<feature type="region of interest" description="Disordered" evidence="3">
    <location>
        <begin position="671"/>
        <end position="869"/>
    </location>
</feature>
<feature type="compositionally biased region" description="Polar residues" evidence="3">
    <location>
        <begin position="416"/>
        <end position="435"/>
    </location>
</feature>
<keyword evidence="2" id="KW-0175">Coiled coil</keyword>
<feature type="compositionally biased region" description="Low complexity" evidence="3">
    <location>
        <begin position="534"/>
        <end position="550"/>
    </location>
</feature>
<feature type="region of interest" description="Disordered" evidence="3">
    <location>
        <begin position="1048"/>
        <end position="1136"/>
    </location>
</feature>
<feature type="compositionally biased region" description="Gly residues" evidence="3">
    <location>
        <begin position="856"/>
        <end position="865"/>
    </location>
</feature>
<feature type="compositionally biased region" description="Low complexity" evidence="3">
    <location>
        <begin position="1088"/>
        <end position="1098"/>
    </location>
</feature>
<feature type="compositionally biased region" description="Low complexity" evidence="3">
    <location>
        <begin position="159"/>
        <end position="181"/>
    </location>
</feature>
<feature type="compositionally biased region" description="Basic and acidic residues" evidence="3">
    <location>
        <begin position="1048"/>
        <end position="1067"/>
    </location>
</feature>
<dbReference type="InterPro" id="IPR024843">
    <property type="entry name" value="Dapper"/>
</dbReference>
<protein>
    <submittedName>
        <fullName evidence="4">Uncharacterized protein</fullName>
    </submittedName>
</protein>
<dbReference type="OrthoDB" id="8912465at2759"/>
<reference evidence="4" key="2">
    <citation type="submission" date="2025-09" db="UniProtKB">
        <authorList>
            <consortium name="Ensembl"/>
        </authorList>
    </citation>
    <scope>IDENTIFICATION</scope>
</reference>
<evidence type="ECO:0000313" key="4">
    <source>
        <dbReference type="Ensembl" id="ENSGMOP00000035285.1"/>
    </source>
</evidence>
<gene>
    <name evidence="4" type="primary">si:ch211-168f7.5</name>
</gene>
<dbReference type="PANTHER" id="PTHR15919:SF14">
    <property type="entry name" value="DAPPER HOMOLOG 2"/>
    <property type="match status" value="1"/>
</dbReference>
<feature type="compositionally biased region" description="Polar residues" evidence="3">
    <location>
        <begin position="738"/>
        <end position="752"/>
    </location>
</feature>
<proteinExistence type="inferred from homology"/>
<dbReference type="GO" id="GO:0005737">
    <property type="term" value="C:cytoplasm"/>
    <property type="evidence" value="ECO:0007669"/>
    <property type="project" value="TreeGrafter"/>
</dbReference>
<dbReference type="Ensembl" id="ENSGMOT00000038508.1">
    <property type="protein sequence ID" value="ENSGMOP00000035285.1"/>
    <property type="gene ID" value="ENSGMOG00000023739.1"/>
</dbReference>
<feature type="compositionally biased region" description="Polar residues" evidence="3">
    <location>
        <begin position="142"/>
        <end position="155"/>
    </location>
</feature>
<dbReference type="Proteomes" id="UP000694546">
    <property type="component" value="Chromosome 10"/>
</dbReference>
<comment type="similarity">
    <text evidence="1">Belongs to the dapper family.</text>
</comment>
<evidence type="ECO:0000313" key="5">
    <source>
        <dbReference type="Proteomes" id="UP000694546"/>
    </source>
</evidence>
<name>A0A8C5AQZ5_GADMO</name>
<feature type="compositionally biased region" description="Polar residues" evidence="3">
    <location>
        <begin position="344"/>
        <end position="354"/>
    </location>
</feature>
<keyword evidence="5" id="KW-1185">Reference proteome</keyword>
<feature type="compositionally biased region" description="Low complexity" evidence="3">
    <location>
        <begin position="781"/>
        <end position="799"/>
    </location>
</feature>
<evidence type="ECO:0000256" key="3">
    <source>
        <dbReference type="SAM" id="MobiDB-lite"/>
    </source>
</evidence>
<feature type="region of interest" description="Disordered" evidence="3">
    <location>
        <begin position="601"/>
        <end position="624"/>
    </location>
</feature>
<dbReference type="OMA" id="HWVSSLD"/>
<feature type="compositionally biased region" description="Pro residues" evidence="3">
    <location>
        <begin position="216"/>
        <end position="231"/>
    </location>
</feature>
<feature type="compositionally biased region" description="Polar residues" evidence="3">
    <location>
        <begin position="716"/>
        <end position="729"/>
    </location>
</feature>
<dbReference type="GO" id="GO:1900108">
    <property type="term" value="P:negative regulation of nodal signaling pathway"/>
    <property type="evidence" value="ECO:0007669"/>
    <property type="project" value="TreeGrafter"/>
</dbReference>
<feature type="compositionally biased region" description="Polar residues" evidence="3">
    <location>
        <begin position="612"/>
        <end position="624"/>
    </location>
</feature>
<feature type="region of interest" description="Disordered" evidence="3">
    <location>
        <begin position="416"/>
        <end position="453"/>
    </location>
</feature>
<dbReference type="Pfam" id="PF15268">
    <property type="entry name" value="Dapper"/>
    <property type="match status" value="1"/>
</dbReference>
<feature type="compositionally biased region" description="Basic and acidic residues" evidence="3">
    <location>
        <begin position="909"/>
        <end position="919"/>
    </location>
</feature>
<feature type="compositionally biased region" description="Low complexity" evidence="3">
    <location>
        <begin position="985"/>
        <end position="994"/>
    </location>
</feature>
<reference evidence="4" key="1">
    <citation type="submission" date="2025-08" db="UniProtKB">
        <authorList>
            <consortium name="Ensembl"/>
        </authorList>
    </citation>
    <scope>IDENTIFICATION</scope>
</reference>
<dbReference type="AlphaFoldDB" id="A0A8C5AQZ5"/>
<sequence>MAGRSSCVTSLWSGTERVRIGERLKATLAGVLELELLRCKHLDLVDGALEVSTGAAGTVTVHPGPEGNLVGASAMDLDQCSAATSRRQQTCSPAEVISPPCQGPLLEKGCIQGDGPVHCKTGGFGSSRWSNLSWDASSELLSPPTLDSNSMIQMDSDSRPSSGFYSVSGSSLSDSCYSVSSEAAPGLPGPPPKPPRHGGEQPAPSVPEEQPAVPGDRPPVPGDPPPVPGEPSVPRWAEGAGCGPQPASEQSVPGEADVAVRGFVSGDFETAGLSFLSDLCSSLSDPQTSTLVSLLDPLSSSSSPHLRAQLDPHYCTDLVSRRTKEVYCYPSPLHAVALQSPLFTPQGHESSASTSPEGPPPEDPPASDPDPVSPTGPGPPSPPSLTQLEQYISRLAHQYRSRSSASTLDLAQGSAATSALRTPSKGHGSTQSLSAFESRAAPSPKPLGGSATPCKSLVGNSAKVSLSSAGKRASRNSINLGNLPSATGEDVNINLNLNLNLNLPPGVGAGLGLLEKTKNGSAGALRTDLSKEAAASTSATSLTSSSSTATPGLRARSRISTCPSTLSHRSSLEVASGAGATPPFGSQNFCRSLDWSSSAPPGAGLGVHTGSAPGSQRSSLTQDLGSSSLLAEDSAMVEEIVRLSGLSRAVVVGLMEQGVELDVECFQVEPGTRPRSQGHAPGYPYRLAPQDHPHPWAKMRCTSVDSELTPPRPMQLSLSVTHSPQSHSGLTPPLPHSPRSQASLTPPLSHANSPLHPYPPAQAPALHYQPSHCNYQQGPGPSDLPSSTASSPAARPLPRGHSPPRPLQPSPLGSTPLSVFRRDAPSQCSLPRGSASAPAPAVRPRGGSLRQNAEAAGGGGAGGGWRRSEGEGLYRGRHASRELVRASPVSSYAHRDNYGSTWGEDERGEGEPRPREASAPKRTSGRLWRGWDGRLWGRESDDDREEVDRAEYGYGWSRSGSWRRECRRGQPMTGSCKEKRPTVDSSPSSSSAAAKGKGGWEKRSSSLRLSRTLFRSESQGLLVPRARRQEPLRATPWVSSLDVARARLQLEPEDGVRPLDGDGDKRLSSTASLFNLSRSQSLEGSCQSLSPPLSSPSFSPSPPPRTLQRSRSLRDLGKRMFGSMRSLSLKKRSSKK</sequence>
<feature type="region of interest" description="Disordered" evidence="3">
    <location>
        <begin position="885"/>
        <end position="927"/>
    </location>
</feature>
<feature type="region of interest" description="Disordered" evidence="3">
    <location>
        <begin position="534"/>
        <end position="566"/>
    </location>
</feature>
<feature type="compositionally biased region" description="Low complexity" evidence="3">
    <location>
        <begin position="831"/>
        <end position="848"/>
    </location>
</feature>
<feature type="region of interest" description="Disordered" evidence="3">
    <location>
        <begin position="142"/>
        <end position="254"/>
    </location>
</feature>
<feature type="compositionally biased region" description="Polar residues" evidence="3">
    <location>
        <begin position="1068"/>
        <end position="1087"/>
    </location>
</feature>
<evidence type="ECO:0000256" key="2">
    <source>
        <dbReference type="ARBA" id="ARBA00023054"/>
    </source>
</evidence>
<feature type="compositionally biased region" description="Pro residues" evidence="3">
    <location>
        <begin position="357"/>
        <end position="383"/>
    </location>
</feature>
<organism evidence="4 5">
    <name type="scientific">Gadus morhua</name>
    <name type="common">Atlantic cod</name>
    <dbReference type="NCBI Taxonomy" id="8049"/>
    <lineage>
        <taxon>Eukaryota</taxon>
        <taxon>Metazoa</taxon>
        <taxon>Chordata</taxon>
        <taxon>Craniata</taxon>
        <taxon>Vertebrata</taxon>
        <taxon>Euteleostomi</taxon>
        <taxon>Actinopterygii</taxon>
        <taxon>Neopterygii</taxon>
        <taxon>Teleostei</taxon>
        <taxon>Neoteleostei</taxon>
        <taxon>Acanthomorphata</taxon>
        <taxon>Zeiogadaria</taxon>
        <taxon>Gadariae</taxon>
        <taxon>Gadiformes</taxon>
        <taxon>Gadoidei</taxon>
        <taxon>Gadidae</taxon>
        <taxon>Gadus</taxon>
    </lineage>
</organism>
<evidence type="ECO:0000256" key="1">
    <source>
        <dbReference type="ARBA" id="ARBA00010807"/>
    </source>
</evidence>